<dbReference type="RefSeq" id="WP_148511874.1">
    <property type="nucleotide sequence ID" value="NZ_CABLBR010000001.1"/>
</dbReference>
<proteinExistence type="predicted"/>
<feature type="transmembrane region" description="Helical" evidence="1">
    <location>
        <begin position="36"/>
        <end position="57"/>
    </location>
</feature>
<organism evidence="2 3">
    <name type="scientific">Ruminococcus gauvreauii</name>
    <dbReference type="NCBI Taxonomy" id="438033"/>
    <lineage>
        <taxon>Bacteria</taxon>
        <taxon>Bacillati</taxon>
        <taxon>Bacillota</taxon>
        <taxon>Clostridia</taxon>
        <taxon>Eubacteriales</taxon>
        <taxon>Oscillospiraceae</taxon>
        <taxon>Ruminococcus</taxon>
    </lineage>
</organism>
<sequence length="174" mass="19934">MKKVICLISAIIYILAKWILYFEILNSQIVTNALRGLYILSFAALLIIPLLLIREAIVTRNCTCLRKHWLLIIIYLGILAFTFYCNSFSYRIFYKVTTSEKYIEDGKYMVVFKHYTGMEKMPESSITMRCPKQTYELLYQGVTLIGAGCVDNGDGTAVLKDFAGVVYEESDENT</sequence>
<feature type="transmembrane region" description="Helical" evidence="1">
    <location>
        <begin position="5"/>
        <end position="24"/>
    </location>
</feature>
<evidence type="ECO:0000313" key="2">
    <source>
        <dbReference type="EMBL" id="UWP58758.1"/>
    </source>
</evidence>
<keyword evidence="1" id="KW-1133">Transmembrane helix</keyword>
<accession>A0ABY5VGY0</accession>
<keyword evidence="3" id="KW-1185">Reference proteome</keyword>
<name>A0ABY5VGY0_9FIRM</name>
<dbReference type="EMBL" id="CP102290">
    <property type="protein sequence ID" value="UWP58758.1"/>
    <property type="molecule type" value="Genomic_DNA"/>
</dbReference>
<keyword evidence="1" id="KW-0472">Membrane</keyword>
<dbReference type="Proteomes" id="UP001060164">
    <property type="component" value="Chromosome"/>
</dbReference>
<evidence type="ECO:0000256" key="1">
    <source>
        <dbReference type="SAM" id="Phobius"/>
    </source>
</evidence>
<gene>
    <name evidence="2" type="ORF">NQ502_15495</name>
</gene>
<protein>
    <submittedName>
        <fullName evidence="2">Uncharacterized protein</fullName>
    </submittedName>
</protein>
<keyword evidence="1" id="KW-0812">Transmembrane</keyword>
<evidence type="ECO:0000313" key="3">
    <source>
        <dbReference type="Proteomes" id="UP001060164"/>
    </source>
</evidence>
<feature type="transmembrane region" description="Helical" evidence="1">
    <location>
        <begin position="69"/>
        <end position="90"/>
    </location>
</feature>
<reference evidence="2" key="1">
    <citation type="journal article" date="2022" name="Cell">
        <title>Design, construction, and in vivo augmentation of a complex gut microbiome.</title>
        <authorList>
            <person name="Cheng A.G."/>
            <person name="Ho P.Y."/>
            <person name="Aranda-Diaz A."/>
            <person name="Jain S."/>
            <person name="Yu F.B."/>
            <person name="Meng X."/>
            <person name="Wang M."/>
            <person name="Iakiviak M."/>
            <person name="Nagashima K."/>
            <person name="Zhao A."/>
            <person name="Murugkar P."/>
            <person name="Patil A."/>
            <person name="Atabakhsh K."/>
            <person name="Weakley A."/>
            <person name="Yan J."/>
            <person name="Brumbaugh A.R."/>
            <person name="Higginbottom S."/>
            <person name="Dimas A."/>
            <person name="Shiver A.L."/>
            <person name="Deutschbauer A."/>
            <person name="Neff N."/>
            <person name="Sonnenburg J.L."/>
            <person name="Huang K.C."/>
            <person name="Fischbach M.A."/>
        </authorList>
    </citation>
    <scope>NUCLEOTIDE SEQUENCE</scope>
    <source>
        <strain evidence="2">DSM 19829</strain>
    </source>
</reference>